<dbReference type="GO" id="GO:0008887">
    <property type="term" value="F:glycerate kinase activity"/>
    <property type="evidence" value="ECO:0007669"/>
    <property type="project" value="InterPro"/>
</dbReference>
<dbReference type="Proteomes" id="UP000282433">
    <property type="component" value="Chromosome"/>
</dbReference>
<dbReference type="AlphaFoldDB" id="A0A447RSG9"/>
<dbReference type="InterPro" id="IPR018197">
    <property type="entry name" value="Glycerate_kinase_RE-like"/>
</dbReference>
<protein>
    <submittedName>
        <fullName evidence="1">Glycerate kinase I</fullName>
    </submittedName>
</protein>
<evidence type="ECO:0000313" key="1">
    <source>
        <dbReference type="EMBL" id="VEB02664.1"/>
    </source>
</evidence>
<proteinExistence type="predicted"/>
<gene>
    <name evidence="1" type="primary">garK_1</name>
    <name evidence="1" type="ORF">NCTC13635_03031</name>
</gene>
<evidence type="ECO:0000313" key="2">
    <source>
        <dbReference type="Proteomes" id="UP000282433"/>
    </source>
</evidence>
<keyword evidence="1" id="KW-0418">Kinase</keyword>
<dbReference type="EMBL" id="LR134162">
    <property type="protein sequence ID" value="VEB02664.1"/>
    <property type="molecule type" value="Genomic_DNA"/>
</dbReference>
<dbReference type="Gene3D" id="3.40.50.10350">
    <property type="entry name" value="Glycerate kinase, domain 1"/>
    <property type="match status" value="1"/>
</dbReference>
<name>A0A447RSG9_KLEPN</name>
<dbReference type="InterPro" id="IPR004381">
    <property type="entry name" value="Glycerate_kinase"/>
</dbReference>
<dbReference type="GO" id="GO:0031388">
    <property type="term" value="P:organic acid phosphorylation"/>
    <property type="evidence" value="ECO:0007669"/>
    <property type="project" value="InterPro"/>
</dbReference>
<dbReference type="SUPFAM" id="SSF110738">
    <property type="entry name" value="Glycerate kinase I"/>
    <property type="match status" value="1"/>
</dbReference>
<keyword evidence="1" id="KW-0808">Transferase</keyword>
<dbReference type="InterPro" id="IPR036129">
    <property type="entry name" value="Glycerate_kinase_sf"/>
</dbReference>
<accession>A0A447RSG9</accession>
<organism evidence="1 2">
    <name type="scientific">Klebsiella pneumoniae</name>
    <dbReference type="NCBI Taxonomy" id="573"/>
    <lineage>
        <taxon>Bacteria</taxon>
        <taxon>Pseudomonadati</taxon>
        <taxon>Pseudomonadota</taxon>
        <taxon>Gammaproteobacteria</taxon>
        <taxon>Enterobacterales</taxon>
        <taxon>Enterobacteriaceae</taxon>
        <taxon>Klebsiella/Raoultella group</taxon>
        <taxon>Klebsiella</taxon>
        <taxon>Klebsiella pneumoniae complex</taxon>
    </lineage>
</organism>
<reference evidence="1 2" key="1">
    <citation type="submission" date="2018-12" db="EMBL/GenBank/DDBJ databases">
        <authorList>
            <consortium name="Pathogen Informatics"/>
        </authorList>
    </citation>
    <scope>NUCLEOTIDE SEQUENCE [LARGE SCALE GENOMIC DNA]</scope>
    <source>
        <strain evidence="1 2">NCTC13635</strain>
    </source>
</reference>
<dbReference type="Pfam" id="PF02595">
    <property type="entry name" value="Gly_kinase"/>
    <property type="match status" value="1"/>
</dbReference>
<sequence length="63" mass="6633">MIGIAGSLTHDVGVVHQHGIDAVFSVLTSVSTLEEAFRGAFDNIYRASRNIAATLQVGMTTEG</sequence>